<evidence type="ECO:0000256" key="7">
    <source>
        <dbReference type="ARBA" id="ARBA00023211"/>
    </source>
</evidence>
<evidence type="ECO:0000313" key="13">
    <source>
        <dbReference type="EMBL" id="UOE44419.1"/>
    </source>
</evidence>
<dbReference type="PANTHER" id="PTHR11561:SF0">
    <property type="entry name" value="PHOSPHOENOLPYRUVATE CARBOXYKINASE [GTP]-RELATED"/>
    <property type="match status" value="1"/>
</dbReference>
<evidence type="ECO:0000256" key="10">
    <source>
        <dbReference type="SAM" id="MobiDB-lite"/>
    </source>
</evidence>
<dbReference type="CDD" id="cd00819">
    <property type="entry name" value="PEPCK_GTP"/>
    <property type="match status" value="1"/>
</dbReference>
<feature type="binding site" evidence="9">
    <location>
        <begin position="331"/>
        <end position="336"/>
    </location>
    <ligand>
        <name>GTP</name>
        <dbReference type="ChEBI" id="CHEBI:37565"/>
    </ligand>
</feature>
<dbReference type="NCBIfam" id="NF003253">
    <property type="entry name" value="PRK04210.1"/>
    <property type="match status" value="1"/>
</dbReference>
<organism evidence="13 14">
    <name type="scientific">Agromyces larvae</name>
    <dbReference type="NCBI Taxonomy" id="2929802"/>
    <lineage>
        <taxon>Bacteria</taxon>
        <taxon>Bacillati</taxon>
        <taxon>Actinomycetota</taxon>
        <taxon>Actinomycetes</taxon>
        <taxon>Micrococcales</taxon>
        <taxon>Microbacteriaceae</taxon>
        <taxon>Agromyces</taxon>
    </lineage>
</organism>
<gene>
    <name evidence="9" type="primary">pckG</name>
    <name evidence="13" type="ORF">MTO99_01085</name>
</gene>
<comment type="cofactor">
    <cofactor evidence="9">
        <name>Mn(2+)</name>
        <dbReference type="ChEBI" id="CHEBI:29035"/>
    </cofactor>
    <text evidence="9">Binds 1 Mn(2+) ion per subunit.</text>
</comment>
<dbReference type="Pfam" id="PF00821">
    <property type="entry name" value="PEPCK_GTP"/>
    <property type="match status" value="1"/>
</dbReference>
<keyword evidence="6 9" id="KW-0342">GTP-binding</keyword>
<feature type="binding site" evidence="9">
    <location>
        <position position="447"/>
    </location>
    <ligand>
        <name>GTP</name>
        <dbReference type="ChEBI" id="CHEBI:37565"/>
    </ligand>
</feature>
<comment type="catalytic activity">
    <reaction evidence="9">
        <text>oxaloacetate + GTP = phosphoenolpyruvate + GDP + CO2</text>
        <dbReference type="Rhea" id="RHEA:10388"/>
        <dbReference type="ChEBI" id="CHEBI:16452"/>
        <dbReference type="ChEBI" id="CHEBI:16526"/>
        <dbReference type="ChEBI" id="CHEBI:37565"/>
        <dbReference type="ChEBI" id="CHEBI:58189"/>
        <dbReference type="ChEBI" id="CHEBI:58702"/>
        <dbReference type="EC" id="4.1.1.32"/>
    </reaction>
</comment>
<dbReference type="Gene3D" id="3.90.228.20">
    <property type="match status" value="1"/>
</dbReference>
<keyword evidence="9" id="KW-0963">Cytoplasm</keyword>
<feature type="binding site" evidence="9">
    <location>
        <position position="330"/>
    </location>
    <ligand>
        <name>substrate</name>
    </ligand>
</feature>
<evidence type="ECO:0000256" key="1">
    <source>
        <dbReference type="ARBA" id="ARBA00005796"/>
    </source>
</evidence>
<feature type="binding site" evidence="9">
    <location>
        <begin position="572"/>
        <end position="575"/>
    </location>
    <ligand>
        <name>GTP</name>
        <dbReference type="ChEBI" id="CHEBI:37565"/>
    </ligand>
</feature>
<comment type="subunit">
    <text evidence="9">Monomer.</text>
</comment>
<evidence type="ECO:0000256" key="2">
    <source>
        <dbReference type="ARBA" id="ARBA00022432"/>
    </source>
</evidence>
<dbReference type="PIRSF" id="PIRSF001348">
    <property type="entry name" value="PEP_carboxykinase_GTP"/>
    <property type="match status" value="1"/>
</dbReference>
<evidence type="ECO:0000313" key="14">
    <source>
        <dbReference type="Proteomes" id="UP000832097"/>
    </source>
</evidence>
<dbReference type="Pfam" id="PF17297">
    <property type="entry name" value="PEPCK_N"/>
    <property type="match status" value="1"/>
</dbReference>
<protein>
    <recommendedName>
        <fullName evidence="9">Phosphoenolpyruvate carboxykinase [GTP]</fullName>
        <shortName evidence="9">PEP carboxykinase</shortName>
        <shortName evidence="9">PEPCK</shortName>
        <ecNumber evidence="9">4.1.1.32</ecNumber>
    </recommendedName>
    <alternativeName>
        <fullName evidence="9">GTP-dependent phosphoenolpyruvate carboxykinase</fullName>
        <shortName evidence="9">GTP-PEPCK</shortName>
    </alternativeName>
</protein>
<dbReference type="SUPFAM" id="SSF68923">
    <property type="entry name" value="PEP carboxykinase N-terminal domain"/>
    <property type="match status" value="1"/>
</dbReference>
<comment type="subcellular location">
    <subcellularLocation>
        <location evidence="9">Cytoplasm</location>
    </subcellularLocation>
</comment>
<keyword evidence="2 9" id="KW-0312">Gluconeogenesis</keyword>
<evidence type="ECO:0000256" key="3">
    <source>
        <dbReference type="ARBA" id="ARBA00022723"/>
    </source>
</evidence>
<dbReference type="PROSITE" id="PS00505">
    <property type="entry name" value="PEPCK_GTP"/>
    <property type="match status" value="1"/>
</dbReference>
<dbReference type="RefSeq" id="WP_243556223.1">
    <property type="nucleotide sequence ID" value="NZ_CP094528.1"/>
</dbReference>
<dbReference type="Proteomes" id="UP000832097">
    <property type="component" value="Chromosome"/>
</dbReference>
<keyword evidence="7 9" id="KW-0464">Manganese</keyword>
<dbReference type="Gene3D" id="3.40.449.10">
    <property type="entry name" value="Phosphoenolpyruvate Carboxykinase, domain 1"/>
    <property type="match status" value="1"/>
</dbReference>
<feature type="binding site" evidence="9">
    <location>
        <position position="308"/>
    </location>
    <ligand>
        <name>Mn(2+)</name>
        <dbReference type="ChEBI" id="CHEBI:29035"/>
    </ligand>
</feature>
<accession>A0ABY4BZ69</accession>
<feature type="active site" evidence="9">
    <location>
        <position position="332"/>
    </location>
</feature>
<comment type="similarity">
    <text evidence="1 9">Belongs to the phosphoenolpyruvate carboxykinase [GTP] family.</text>
</comment>
<evidence type="ECO:0000256" key="8">
    <source>
        <dbReference type="ARBA" id="ARBA00023239"/>
    </source>
</evidence>
<proteinExistence type="inferred from homology"/>
<dbReference type="InterPro" id="IPR008210">
    <property type="entry name" value="PEP_carboxykinase_N"/>
</dbReference>
<dbReference type="InterPro" id="IPR018091">
    <property type="entry name" value="PEP_carboxykin_GTP_CS"/>
</dbReference>
<dbReference type="InterPro" id="IPR035078">
    <property type="entry name" value="PEP_carboxykinase_GTP_N"/>
</dbReference>
<comment type="pathway">
    <text evidence="9">Carbohydrate biosynthesis; gluconeogenesis.</text>
</comment>
<name>A0ABY4BZ69_9MICO</name>
<evidence type="ECO:0000256" key="5">
    <source>
        <dbReference type="ARBA" id="ARBA00022793"/>
    </source>
</evidence>
<keyword evidence="3 9" id="KW-0479">Metal-binding</keyword>
<keyword evidence="5 9" id="KW-0210">Decarboxylase</keyword>
<feature type="domain" description="Phosphoenolpyruvate carboxykinase C-terminal P-loop" evidence="11">
    <location>
        <begin position="304"/>
        <end position="659"/>
    </location>
</feature>
<dbReference type="InterPro" id="IPR013035">
    <property type="entry name" value="PEP_carboxykinase_C"/>
</dbReference>
<dbReference type="GO" id="GO:0004613">
    <property type="term" value="F:phosphoenolpyruvate carboxykinase (GTP) activity"/>
    <property type="evidence" value="ECO:0007669"/>
    <property type="project" value="UniProtKB-EC"/>
</dbReference>
<feature type="domain" description="Phosphoenolpyruvate carboxykinase GTP-utilising N-terminal" evidence="12">
    <location>
        <begin position="77"/>
        <end position="300"/>
    </location>
</feature>
<keyword evidence="8 9" id="KW-0456">Lyase</keyword>
<dbReference type="EMBL" id="CP094528">
    <property type="protein sequence ID" value="UOE44419.1"/>
    <property type="molecule type" value="Genomic_DNA"/>
</dbReference>
<reference evidence="13 14" key="1">
    <citation type="submission" date="2022-03" db="EMBL/GenBank/DDBJ databases">
        <title>Mucilaginibacter sp. isolated from the gut of Protaetia brevitarsis seulensis larvae.</title>
        <authorList>
            <person name="Won M."/>
            <person name="Kim S.-J."/>
            <person name="Kwon S.-W."/>
        </authorList>
    </citation>
    <scope>NUCLEOTIDE SEQUENCE [LARGE SCALE GENOMIC DNA]</scope>
    <source>
        <strain evidence="13 14">CFWR-12</strain>
    </source>
</reference>
<keyword evidence="4 9" id="KW-0547">Nucleotide-binding</keyword>
<evidence type="ECO:0000256" key="6">
    <source>
        <dbReference type="ARBA" id="ARBA00023134"/>
    </source>
</evidence>
<sequence>MQRTIPGHPPGRSKGSMMTISDLSAGTGASEYDGREASALREAGLREAGLREAGLRQAALRQAQGAAGTTDRALAAWVAEIAALTQPDEIVWCDGSLQEADRLTRQQVAEGKLIKLNPEWRPNSYLARTDPGDVARVEDRTFICSTYEEDAGPTNNWRDPREMRDELHGVFAGSMKGRTMYVVPFSMGPLGGPISQLGVEITDSPYVVLSMGIMTRMGEQVVRLIEQGEPWVRTVHSVGYPLVDAVGHRRAEVDWPCNETKYIVQFPDSREIWSYGSGYGGNALLAKKCFALRIASVMARDEGWLAEHMLLIKITSPEGKAYHVAAAFPSACGKTNLAMLRPTIPGWKVETIGDDIAWMRPGEDGRLYAINPEAGFFGVAPGTGESTNPTAVQTLWGNTIFTNVALRPDGDVWWEGLTDAPPAELTDWEGRPWTPDSGRPAAHPNSRFTVAAAQCPQISDDWDAHDGVPIDAILFGGRRATNVPLVAEARSWKHGVFMGATISSEKTAAAEGTVGELRRDPFAMLPFCGYNMADYWGHWVKMGRILGEQAPKIFQVNWFRKGADGSFLWPGFGENSRVLEWIVGRIEGTADAVEEPIGLLPAPGSLDLDGLDLSDETVAHLFDVDPASWLAECDLTDEYFAQFGDRVPAALRAELASLRYHLERATQS</sequence>
<dbReference type="PANTHER" id="PTHR11561">
    <property type="entry name" value="PHOSPHOENOLPYRUVATE CARBOXYKINASE"/>
    <property type="match status" value="1"/>
</dbReference>
<evidence type="ECO:0000256" key="4">
    <source>
        <dbReference type="ARBA" id="ARBA00022741"/>
    </source>
</evidence>
<dbReference type="Gene3D" id="2.170.8.10">
    <property type="entry name" value="Phosphoenolpyruvate Carboxykinase, domain 2"/>
    <property type="match status" value="1"/>
</dbReference>
<feature type="region of interest" description="Disordered" evidence="10">
    <location>
        <begin position="1"/>
        <end position="35"/>
    </location>
</feature>
<feature type="binding site" evidence="9">
    <location>
        <position position="478"/>
    </location>
    <ligand>
        <name>GTP</name>
        <dbReference type="ChEBI" id="CHEBI:37565"/>
    </ligand>
</feature>
<evidence type="ECO:0000259" key="11">
    <source>
        <dbReference type="Pfam" id="PF00821"/>
    </source>
</evidence>
<comment type="function">
    <text evidence="9">Catalyzes the conversion of oxaloacetate (OAA) to phosphoenolpyruvate (PEP), the rate-limiting step in the metabolic pathway that produces glucose from lactate and other precursors derived from the citric acid cycle.</text>
</comment>
<feature type="binding site" evidence="9">
    <location>
        <begin position="445"/>
        <end position="447"/>
    </location>
    <ligand>
        <name>substrate</name>
    </ligand>
</feature>
<dbReference type="InterPro" id="IPR008209">
    <property type="entry name" value="PEP_carboxykinase_GTP"/>
</dbReference>
<feature type="binding site" evidence="9">
    <location>
        <position position="355"/>
    </location>
    <ligand>
        <name>Mn(2+)</name>
        <dbReference type="ChEBI" id="CHEBI:29035"/>
    </ligand>
</feature>
<feature type="binding site" evidence="9">
    <location>
        <position position="288"/>
    </location>
    <ligand>
        <name>Mn(2+)</name>
        <dbReference type="ChEBI" id="CHEBI:29035"/>
    </ligand>
</feature>
<feature type="binding site" evidence="9">
    <location>
        <position position="136"/>
    </location>
    <ligand>
        <name>substrate</name>
    </ligand>
</feature>
<evidence type="ECO:0000259" key="12">
    <source>
        <dbReference type="Pfam" id="PF17297"/>
    </source>
</evidence>
<dbReference type="SUPFAM" id="SSF53795">
    <property type="entry name" value="PEP carboxykinase-like"/>
    <property type="match status" value="1"/>
</dbReference>
<dbReference type="HAMAP" id="MF_00452">
    <property type="entry name" value="PEPCK_GTP"/>
    <property type="match status" value="1"/>
</dbReference>
<dbReference type="EC" id="4.1.1.32" evidence="9"/>
<keyword evidence="14" id="KW-1185">Reference proteome</keyword>
<dbReference type="InterPro" id="IPR035077">
    <property type="entry name" value="PEP_carboxykinase_GTP_C"/>
</dbReference>
<feature type="binding site" evidence="9">
    <location>
        <begin position="279"/>
        <end position="281"/>
    </location>
    <ligand>
        <name>substrate</name>
    </ligand>
</feature>
<evidence type="ECO:0000256" key="9">
    <source>
        <dbReference type="HAMAP-Rule" id="MF_00452"/>
    </source>
</evidence>